<dbReference type="RefSeq" id="WP_279245446.1">
    <property type="nucleotide sequence ID" value="NZ_SHNN01000002.1"/>
</dbReference>
<dbReference type="Pfam" id="PF05166">
    <property type="entry name" value="YcgL"/>
    <property type="match status" value="1"/>
</dbReference>
<dbReference type="PROSITE" id="PS51648">
    <property type="entry name" value="YCGL"/>
    <property type="match status" value="1"/>
</dbReference>
<sequence length="88" mass="10081">MLTQIYKSSRKTEMYLYVEKSRGLEAVPEALLKTFGDPEPIMLLMLDAKRTLARVDADLVRQSLQEHGYFLQLPPTPTQLLARERSDG</sequence>
<dbReference type="PANTHER" id="PTHR38109:SF1">
    <property type="entry name" value="PROTEIN YCGL"/>
    <property type="match status" value="1"/>
</dbReference>
<feature type="domain" description="YcgL" evidence="2">
    <location>
        <begin position="1"/>
        <end position="85"/>
    </location>
</feature>
<accession>A0ABT3TGL0</accession>
<protein>
    <recommendedName>
        <fullName evidence="1">YcgL domain-containing protein EYC98_11285</fullName>
    </recommendedName>
</protein>
<proteinExistence type="inferred from homology"/>
<dbReference type="SUPFAM" id="SSF160191">
    <property type="entry name" value="YcgL-like"/>
    <property type="match status" value="1"/>
</dbReference>
<name>A0ABT3TGL0_9GAMM</name>
<organism evidence="3 4">
    <name type="scientific">Candidatus Litorirhabdus singularis</name>
    <dbReference type="NCBI Taxonomy" id="2518993"/>
    <lineage>
        <taxon>Bacteria</taxon>
        <taxon>Pseudomonadati</taxon>
        <taxon>Pseudomonadota</taxon>
        <taxon>Gammaproteobacteria</taxon>
        <taxon>Cellvibrionales</taxon>
        <taxon>Halieaceae</taxon>
        <taxon>Candidatus Litorirhabdus</taxon>
    </lineage>
</organism>
<dbReference type="EMBL" id="SHNN01000002">
    <property type="protein sequence ID" value="MCX2981446.1"/>
    <property type="molecule type" value="Genomic_DNA"/>
</dbReference>
<dbReference type="InterPro" id="IPR027354">
    <property type="entry name" value="YcgL_dom"/>
</dbReference>
<reference evidence="3" key="1">
    <citation type="submission" date="2019-02" db="EMBL/GenBank/DDBJ databases">
        <authorList>
            <person name="Li S.-H."/>
        </authorList>
    </citation>
    <scope>NUCLEOTIDE SEQUENCE</scope>
    <source>
        <strain evidence="3">IMCC14734</strain>
    </source>
</reference>
<evidence type="ECO:0000313" key="3">
    <source>
        <dbReference type="EMBL" id="MCX2981446.1"/>
    </source>
</evidence>
<dbReference type="Proteomes" id="UP001143362">
    <property type="component" value="Unassembled WGS sequence"/>
</dbReference>
<evidence type="ECO:0000259" key="2">
    <source>
        <dbReference type="PROSITE" id="PS51648"/>
    </source>
</evidence>
<dbReference type="HAMAP" id="MF_01866">
    <property type="entry name" value="UPF0745"/>
    <property type="match status" value="1"/>
</dbReference>
<gene>
    <name evidence="3" type="ORF">EYC98_11285</name>
</gene>
<dbReference type="Gene3D" id="3.10.510.20">
    <property type="entry name" value="YcgL domain"/>
    <property type="match status" value="1"/>
</dbReference>
<dbReference type="PANTHER" id="PTHR38109">
    <property type="entry name" value="PROTEIN YCGL"/>
    <property type="match status" value="1"/>
</dbReference>
<evidence type="ECO:0000256" key="1">
    <source>
        <dbReference type="HAMAP-Rule" id="MF_01866"/>
    </source>
</evidence>
<evidence type="ECO:0000313" key="4">
    <source>
        <dbReference type="Proteomes" id="UP001143362"/>
    </source>
</evidence>
<comment type="caution">
    <text evidence="3">The sequence shown here is derived from an EMBL/GenBank/DDBJ whole genome shotgun (WGS) entry which is preliminary data.</text>
</comment>
<dbReference type="InterPro" id="IPR038068">
    <property type="entry name" value="YcgL-like_sf"/>
</dbReference>
<keyword evidence="4" id="KW-1185">Reference proteome</keyword>